<name>A0A2U2X4L0_9FLAO</name>
<proteinExistence type="predicted"/>
<dbReference type="OrthoDB" id="9778250at2"/>
<dbReference type="Pfam" id="PF04389">
    <property type="entry name" value="Peptidase_M28"/>
    <property type="match status" value="1"/>
</dbReference>
<accession>A0A2U2X4L0</accession>
<evidence type="ECO:0000313" key="2">
    <source>
        <dbReference type="EMBL" id="PWH82717.1"/>
    </source>
</evidence>
<dbReference type="PANTHER" id="PTHR12147">
    <property type="entry name" value="METALLOPEPTIDASE M28 FAMILY MEMBER"/>
    <property type="match status" value="1"/>
</dbReference>
<gene>
    <name evidence="2" type="ORF">DIS18_10815</name>
</gene>
<dbReference type="GO" id="GO:0006508">
    <property type="term" value="P:proteolysis"/>
    <property type="evidence" value="ECO:0007669"/>
    <property type="project" value="InterPro"/>
</dbReference>
<reference evidence="2" key="2">
    <citation type="submission" date="2018-05" db="EMBL/GenBank/DDBJ databases">
        <authorList>
            <person name="Lanie J.A."/>
            <person name="Ng W.-L."/>
            <person name="Kazmierczak K.M."/>
            <person name="Andrzejewski T.M."/>
            <person name="Davidsen T.M."/>
            <person name="Wayne K.J."/>
            <person name="Tettelin H."/>
            <person name="Glass J.I."/>
            <person name="Rusch D."/>
            <person name="Podicherti R."/>
            <person name="Tsui H.-C.T."/>
            <person name="Winkler M.E."/>
        </authorList>
    </citation>
    <scope>NUCLEOTIDE SEQUENCE [LARGE SCALE GENOMIC DNA]</scope>
    <source>
        <strain evidence="2">ZY111</strain>
    </source>
</reference>
<dbReference type="PROSITE" id="PS00018">
    <property type="entry name" value="EF_HAND_1"/>
    <property type="match status" value="1"/>
</dbReference>
<dbReference type="SUPFAM" id="SSF53187">
    <property type="entry name" value="Zn-dependent exopeptidases"/>
    <property type="match status" value="1"/>
</dbReference>
<dbReference type="AlphaFoldDB" id="A0A2U2X4L0"/>
<dbReference type="EMBL" id="QFRI01000002">
    <property type="protein sequence ID" value="PWH82717.1"/>
    <property type="molecule type" value="Genomic_DNA"/>
</dbReference>
<dbReference type="Gene3D" id="3.40.630.10">
    <property type="entry name" value="Zn peptidases"/>
    <property type="match status" value="1"/>
</dbReference>
<protein>
    <submittedName>
        <fullName evidence="2">Peptidase M28</fullName>
    </submittedName>
</protein>
<dbReference type="GO" id="GO:0008235">
    <property type="term" value="F:metalloexopeptidase activity"/>
    <property type="evidence" value="ECO:0007669"/>
    <property type="project" value="InterPro"/>
</dbReference>
<dbReference type="PANTHER" id="PTHR12147:SF26">
    <property type="entry name" value="PEPTIDASE M28 DOMAIN-CONTAINING PROTEIN"/>
    <property type="match status" value="1"/>
</dbReference>
<dbReference type="Proteomes" id="UP000245375">
    <property type="component" value="Unassembled WGS sequence"/>
</dbReference>
<keyword evidence="3" id="KW-1185">Reference proteome</keyword>
<evidence type="ECO:0000313" key="3">
    <source>
        <dbReference type="Proteomes" id="UP000245375"/>
    </source>
</evidence>
<reference evidence="2" key="1">
    <citation type="submission" date="2018-05" db="EMBL/GenBank/DDBJ databases">
        <title>Algibacter marinivivus sp. nov., isolated from sample around a algae.</title>
        <authorList>
            <person name="Zhong X."/>
        </authorList>
    </citation>
    <scope>NUCLEOTIDE SEQUENCE [LARGE SCALE GENOMIC DNA]</scope>
    <source>
        <strain evidence="2">ZY111</strain>
    </source>
</reference>
<evidence type="ECO:0000259" key="1">
    <source>
        <dbReference type="Pfam" id="PF04389"/>
    </source>
</evidence>
<dbReference type="InterPro" id="IPR018247">
    <property type="entry name" value="EF_Hand_1_Ca_BS"/>
</dbReference>
<dbReference type="InterPro" id="IPR045175">
    <property type="entry name" value="M28_fam"/>
</dbReference>
<sequence length="350" mass="40220">MKTFYTLFLFTLLGTCATKKYTAKIQDVKDSIHIIDSSLVLKYANTIRSEELKKHLYKFSSNEFLGRRVGEPGQKLAAEFLKTYYQSEQIKSPFGDSNYFQTIPASFFNNKYRSSENVLAFIEGSEYPEDIIIISAHLDHLGISKDGLINNGADDDGSGTVALMEMAQAFKLAKDNGDGPKRSILFLHLTAEEIGKKGSEYYIQNPVFPLKNSITNLNIDMIGRVDDLHQNNKDYIYLIGSDRLSKELHYLSEKINSSFFNINLDYRYNVEGDINDYYERSDHYHFASQNIPVIFYFNGEHDDYHEVTDTPDKIDYPLLEKRTKLVFATAWQIANQAHRLAIDENNELLK</sequence>
<comment type="caution">
    <text evidence="2">The sequence shown here is derived from an EMBL/GenBank/DDBJ whole genome shotgun (WGS) entry which is preliminary data.</text>
</comment>
<dbReference type="RefSeq" id="WP_109353072.1">
    <property type="nucleotide sequence ID" value="NZ_QFRI01000002.1"/>
</dbReference>
<feature type="domain" description="Peptidase M28" evidence="1">
    <location>
        <begin position="117"/>
        <end position="328"/>
    </location>
</feature>
<dbReference type="InterPro" id="IPR007484">
    <property type="entry name" value="Peptidase_M28"/>
</dbReference>
<organism evidence="2 3">
    <name type="scientific">Algibacter marinivivus</name>
    <dbReference type="NCBI Taxonomy" id="2100723"/>
    <lineage>
        <taxon>Bacteria</taxon>
        <taxon>Pseudomonadati</taxon>
        <taxon>Bacteroidota</taxon>
        <taxon>Flavobacteriia</taxon>
        <taxon>Flavobacteriales</taxon>
        <taxon>Flavobacteriaceae</taxon>
        <taxon>Algibacter</taxon>
    </lineage>
</organism>